<feature type="region of interest" description="Disordered" evidence="1">
    <location>
        <begin position="1"/>
        <end position="67"/>
    </location>
</feature>
<feature type="compositionally biased region" description="Polar residues" evidence="1">
    <location>
        <begin position="252"/>
        <end position="263"/>
    </location>
</feature>
<keyword evidence="3" id="KW-0547">Nucleotide-binding</keyword>
<sequence>MMNKGNIEESSTGSSASDKGDCFKETKGLPTEYDVHAQEDDGKAEEDATGCDDGQEPGSLKKAPDEATSYRKRWTEMYQRLVAFRQKHGHCMVPNRYDEDTQLGYWVSTQRRQYRILSTAGADSVPLSAERVKALEDIGFEWSAVPASHKSWDGRFAELVSFVQQFGHAQVPMGYEDNPRLATWVSTQRQEYKLLKQGRSSRLTEAKIKKLESVGFVWEAQRGRRKVRSSTEEDSKSGVASPTEGAACRQQGPESPTQTETLPNASTAPFQVQANFQHGLVHSSRMPSLSGEASVRSPASAVPEAAVSMDRIRSLIARRASPTSMSIAQGIRDPQGLASSRASLLRAASATAREPSPSSLPSTAFIDPNLLRRVNERGIPLENLAFPLRSSLTASTNLASNPLEDFLVQRRSNMQPQVSLFQPQAPQGIAHNQELVIRLAEARIAQQQRQQQLEALVNRQNLASSSTGFPSQFQRSLGLDSQAPSWQRLSTSAGAPVLPTNDPFSSILAQHHQRQEQFQYQDPLSLQALAQPGLSLDDLRLAQLRSARELDYIGNLRQHLGDTNAGQAVARAGSTEDADDGDYTDERRESRKRSPEDFNDSLARKRRR</sequence>
<feature type="domain" description="Helicase-associated" evidence="2">
    <location>
        <begin position="71"/>
        <end position="140"/>
    </location>
</feature>
<name>A0A9N8DT66_9STRA</name>
<organism evidence="3 4">
    <name type="scientific">Seminavis robusta</name>
    <dbReference type="NCBI Taxonomy" id="568900"/>
    <lineage>
        <taxon>Eukaryota</taxon>
        <taxon>Sar</taxon>
        <taxon>Stramenopiles</taxon>
        <taxon>Ochrophyta</taxon>
        <taxon>Bacillariophyta</taxon>
        <taxon>Bacillariophyceae</taxon>
        <taxon>Bacillariophycidae</taxon>
        <taxon>Naviculales</taxon>
        <taxon>Naviculaceae</taxon>
        <taxon>Seminavis</taxon>
    </lineage>
</organism>
<dbReference type="PANTHER" id="PTHR33418">
    <property type="entry name" value="HELICASE-ASSOCIATED"/>
    <property type="match status" value="1"/>
</dbReference>
<reference evidence="3" key="1">
    <citation type="submission" date="2020-06" db="EMBL/GenBank/DDBJ databases">
        <authorList>
            <consortium name="Plant Systems Biology data submission"/>
        </authorList>
    </citation>
    <scope>NUCLEOTIDE SEQUENCE</scope>
    <source>
        <strain evidence="3">D6</strain>
    </source>
</reference>
<dbReference type="Proteomes" id="UP001153069">
    <property type="component" value="Unassembled WGS sequence"/>
</dbReference>
<evidence type="ECO:0000256" key="1">
    <source>
        <dbReference type="SAM" id="MobiDB-lite"/>
    </source>
</evidence>
<evidence type="ECO:0000313" key="4">
    <source>
        <dbReference type="Proteomes" id="UP001153069"/>
    </source>
</evidence>
<evidence type="ECO:0000259" key="2">
    <source>
        <dbReference type="Pfam" id="PF03457"/>
    </source>
</evidence>
<feature type="region of interest" description="Disordered" evidence="1">
    <location>
        <begin position="564"/>
        <end position="608"/>
    </location>
</feature>
<accession>A0A9N8DT66</accession>
<feature type="region of interest" description="Disordered" evidence="1">
    <location>
        <begin position="222"/>
        <end position="263"/>
    </location>
</feature>
<keyword evidence="3" id="KW-0378">Hydrolase</keyword>
<dbReference type="OrthoDB" id="47450at2759"/>
<proteinExistence type="predicted"/>
<comment type="caution">
    <text evidence="3">The sequence shown here is derived from an EMBL/GenBank/DDBJ whole genome shotgun (WGS) entry which is preliminary data.</text>
</comment>
<feature type="domain" description="Helicase-associated" evidence="2">
    <location>
        <begin position="150"/>
        <end position="216"/>
    </location>
</feature>
<feature type="compositionally biased region" description="Basic and acidic residues" evidence="1">
    <location>
        <begin position="18"/>
        <end position="41"/>
    </location>
</feature>
<dbReference type="AlphaFoldDB" id="A0A9N8DT66"/>
<feature type="compositionally biased region" description="Polar residues" evidence="1">
    <location>
        <begin position="8"/>
        <end position="17"/>
    </location>
</feature>
<gene>
    <name evidence="3" type="ORF">SEMRO_233_G094220.1</name>
</gene>
<dbReference type="PANTHER" id="PTHR33418:SF1">
    <property type="entry name" value="HELICASE-ASSOCIATED DOMAIN-CONTAINING PROTEIN"/>
    <property type="match status" value="1"/>
</dbReference>
<protein>
    <submittedName>
        <fullName evidence="3">Helicase</fullName>
    </submittedName>
</protein>
<keyword evidence="3" id="KW-0067">ATP-binding</keyword>
<dbReference type="Pfam" id="PF03457">
    <property type="entry name" value="HA"/>
    <property type="match status" value="2"/>
</dbReference>
<dbReference type="InterPro" id="IPR005114">
    <property type="entry name" value="Helicase_assoc"/>
</dbReference>
<feature type="compositionally biased region" description="Basic and acidic residues" evidence="1">
    <location>
        <begin position="584"/>
        <end position="596"/>
    </location>
</feature>
<keyword evidence="4" id="KW-1185">Reference proteome</keyword>
<keyword evidence="3" id="KW-0347">Helicase</keyword>
<dbReference type="Gene3D" id="6.10.140.530">
    <property type="match status" value="2"/>
</dbReference>
<evidence type="ECO:0000313" key="3">
    <source>
        <dbReference type="EMBL" id="CAB9505504.1"/>
    </source>
</evidence>
<feature type="compositionally biased region" description="Acidic residues" evidence="1">
    <location>
        <begin position="42"/>
        <end position="55"/>
    </location>
</feature>
<dbReference type="GO" id="GO:0004386">
    <property type="term" value="F:helicase activity"/>
    <property type="evidence" value="ECO:0007669"/>
    <property type="project" value="UniProtKB-KW"/>
</dbReference>
<dbReference type="EMBL" id="CAICTM010000232">
    <property type="protein sequence ID" value="CAB9505504.1"/>
    <property type="molecule type" value="Genomic_DNA"/>
</dbReference>